<keyword evidence="4" id="KW-0067">ATP-binding</keyword>
<comment type="subcellular location">
    <subcellularLocation>
        <location evidence="1">Cell inner membrane</location>
        <topology evidence="1">Peripheral membrane protein</topology>
        <orientation evidence="1">Cytoplasmic side</orientation>
    </subcellularLocation>
</comment>
<keyword evidence="3" id="KW-0547">Nucleotide-binding</keyword>
<dbReference type="InterPro" id="IPR017871">
    <property type="entry name" value="ABC_transporter-like_CS"/>
</dbReference>
<dbReference type="InterPro" id="IPR003439">
    <property type="entry name" value="ABC_transporter-like_ATP-bd"/>
</dbReference>
<dbReference type="Pfam" id="PF00005">
    <property type="entry name" value="ABC_tran"/>
    <property type="match status" value="1"/>
</dbReference>
<dbReference type="Proteomes" id="UP000035368">
    <property type="component" value="Chromosome"/>
</dbReference>
<keyword evidence="2" id="KW-0813">Transport</keyword>
<evidence type="ECO:0000256" key="10">
    <source>
        <dbReference type="ARBA" id="ARBA00082626"/>
    </source>
</evidence>
<dbReference type="AlphaFoldDB" id="A0A0G3GRI4"/>
<dbReference type="InterPro" id="IPR050093">
    <property type="entry name" value="ABC_SmlMolc_Importer"/>
</dbReference>
<dbReference type="EMBL" id="CP011541">
    <property type="protein sequence ID" value="AKK03729.1"/>
    <property type="molecule type" value="Genomic_DNA"/>
</dbReference>
<feature type="domain" description="ABC transporter" evidence="11">
    <location>
        <begin position="2"/>
        <end position="233"/>
    </location>
</feature>
<evidence type="ECO:0000259" key="11">
    <source>
        <dbReference type="PROSITE" id="PS50893"/>
    </source>
</evidence>
<evidence type="ECO:0000256" key="3">
    <source>
        <dbReference type="ARBA" id="ARBA00022741"/>
    </source>
</evidence>
<evidence type="ECO:0000256" key="8">
    <source>
        <dbReference type="ARBA" id="ARBA00072105"/>
    </source>
</evidence>
<dbReference type="GO" id="GO:0016887">
    <property type="term" value="F:ATP hydrolysis activity"/>
    <property type="evidence" value="ECO:0007669"/>
    <property type="project" value="InterPro"/>
</dbReference>
<sequence length="336" mass="37274">MIRFEDITVEFGDFTAIPGLNLYIEEGEFFTLLGPSGCGKSTALRTLAGFISPSQGSLIVGGRDITTLPPDKREIGMVFQNYALFPSMSVWENIAFGLKVKKVPKTEIEKRVADIARSVDLTPQHLSKNLNELSGGQQQRVAIARALVMQPKILLLDEPLSNLDAKLRQQLRTELKALQRDFGITTVYVTHDQEEALSMSDRIAVFNRGTIEQIGTPQEVYHVPSTEFVCNFIGESSKLTPEFIRELNRQGALIDNTKESYIRIDRPRLQPTQGTIAIDARVKSATFHGTFTKLLVSVGDCDLAILSPETIIEPADDITIYLSPQDVLQYGEDSVA</sequence>
<dbReference type="SUPFAM" id="SSF52540">
    <property type="entry name" value="P-loop containing nucleoside triphosphate hydrolases"/>
    <property type="match status" value="1"/>
</dbReference>
<proteinExistence type="predicted"/>
<organism evidence="12 13">
    <name type="scientific">Corynebacterium epidermidicanis</name>
    <dbReference type="NCBI Taxonomy" id="1050174"/>
    <lineage>
        <taxon>Bacteria</taxon>
        <taxon>Bacillati</taxon>
        <taxon>Actinomycetota</taxon>
        <taxon>Actinomycetes</taxon>
        <taxon>Mycobacteriales</taxon>
        <taxon>Corynebacteriaceae</taxon>
        <taxon>Corynebacterium</taxon>
    </lineage>
</organism>
<evidence type="ECO:0000256" key="6">
    <source>
        <dbReference type="ARBA" id="ARBA00056091"/>
    </source>
</evidence>
<evidence type="ECO:0000256" key="2">
    <source>
        <dbReference type="ARBA" id="ARBA00022448"/>
    </source>
</evidence>
<evidence type="ECO:0000256" key="7">
    <source>
        <dbReference type="ARBA" id="ARBA00063658"/>
    </source>
</evidence>
<gene>
    <name evidence="12" type="primary">potA</name>
    <name evidence="12" type="ORF">CEPID_09420</name>
</gene>
<dbReference type="GO" id="GO:0043190">
    <property type="term" value="C:ATP-binding cassette (ABC) transporter complex"/>
    <property type="evidence" value="ECO:0007669"/>
    <property type="project" value="UniProtKB-ARBA"/>
</dbReference>
<dbReference type="SMART" id="SM00382">
    <property type="entry name" value="AAA"/>
    <property type="match status" value="1"/>
</dbReference>
<dbReference type="InterPro" id="IPR027417">
    <property type="entry name" value="P-loop_NTPase"/>
</dbReference>
<evidence type="ECO:0000313" key="12">
    <source>
        <dbReference type="EMBL" id="AKK03729.1"/>
    </source>
</evidence>
<dbReference type="PATRIC" id="fig|1050174.4.peg.1896"/>
<comment type="catalytic activity">
    <reaction evidence="5">
        <text>alpha,alpha-trehalose(out) + ATP + H2O = alpha,alpha-trehalose(in) + ADP + phosphate + H(+)</text>
        <dbReference type="Rhea" id="RHEA:75203"/>
        <dbReference type="ChEBI" id="CHEBI:15377"/>
        <dbReference type="ChEBI" id="CHEBI:15378"/>
        <dbReference type="ChEBI" id="CHEBI:16551"/>
        <dbReference type="ChEBI" id="CHEBI:30616"/>
        <dbReference type="ChEBI" id="CHEBI:43474"/>
        <dbReference type="ChEBI" id="CHEBI:456216"/>
    </reaction>
</comment>
<dbReference type="RefSeq" id="WP_047240711.1">
    <property type="nucleotide sequence ID" value="NZ_CP011541.1"/>
</dbReference>
<dbReference type="FunFam" id="3.40.50.300:FF:000042">
    <property type="entry name" value="Maltose/maltodextrin ABC transporter, ATP-binding protein"/>
    <property type="match status" value="1"/>
</dbReference>
<dbReference type="GO" id="GO:0005524">
    <property type="term" value="F:ATP binding"/>
    <property type="evidence" value="ECO:0007669"/>
    <property type="project" value="UniProtKB-KW"/>
</dbReference>
<evidence type="ECO:0000256" key="9">
    <source>
        <dbReference type="ARBA" id="ARBA00080647"/>
    </source>
</evidence>
<dbReference type="PANTHER" id="PTHR42781">
    <property type="entry name" value="SPERMIDINE/PUTRESCINE IMPORT ATP-BINDING PROTEIN POTA"/>
    <property type="match status" value="1"/>
</dbReference>
<comment type="subunit">
    <text evidence="7">Monomer. Homodimerizes in the presence of ATP. The complex is composed of two ATP-binding proteins (SugC), two transmembrane proteins (SugA and SugB) and a solute-binding protein (LpqY).</text>
</comment>
<dbReference type="KEGG" id="cei:CEPID_09420"/>
<name>A0A0G3GRI4_9CORY</name>
<reference evidence="12 13" key="1">
    <citation type="submission" date="2015-05" db="EMBL/GenBank/DDBJ databases">
        <title>Complete genome sequence of Corynebacterium epidermidicanis DSM 45586, isolated from the skin of a dog suffering from pruritus.</title>
        <authorList>
            <person name="Ruckert C."/>
            <person name="Albersmeier A."/>
            <person name="Winkler A."/>
            <person name="Tauch A."/>
        </authorList>
    </citation>
    <scope>NUCLEOTIDE SEQUENCE [LARGE SCALE GENOMIC DNA]</scope>
    <source>
        <strain evidence="12 13">DSM 45586</strain>
    </source>
</reference>
<evidence type="ECO:0000256" key="5">
    <source>
        <dbReference type="ARBA" id="ARBA00050305"/>
    </source>
</evidence>
<dbReference type="STRING" id="1050174.CEPID_09420"/>
<dbReference type="OrthoDB" id="9802264at2"/>
<comment type="function">
    <text evidence="6">Part of the ABC transporter complex LpqY-SugA-SugB-SugC, which is highly specific for uptake of trehalose. Involved in the recycling of extracellular trehalose released from trehalose-containing molecules synthesized by M.tuberculosis. Trehalose uptake is essential for virulence. Responsible for energy coupling to the transport system.</text>
</comment>
<dbReference type="InterPro" id="IPR003593">
    <property type="entry name" value="AAA+_ATPase"/>
</dbReference>
<accession>A0A0G3GRI4</accession>
<dbReference type="PROSITE" id="PS00211">
    <property type="entry name" value="ABC_TRANSPORTER_1"/>
    <property type="match status" value="1"/>
</dbReference>
<dbReference type="GO" id="GO:0140359">
    <property type="term" value="F:ABC-type transporter activity"/>
    <property type="evidence" value="ECO:0007669"/>
    <property type="project" value="UniProtKB-ARBA"/>
</dbReference>
<evidence type="ECO:0000256" key="4">
    <source>
        <dbReference type="ARBA" id="ARBA00022840"/>
    </source>
</evidence>
<protein>
    <recommendedName>
        <fullName evidence="8">Trehalose import ATP-binding protein SugC</fullName>
    </recommendedName>
    <alternativeName>
        <fullName evidence="10">Nucleotide-binding domain of SugABC transporter</fullName>
    </alternativeName>
    <alternativeName>
        <fullName evidence="9">SugABC transporter ATPase SugC</fullName>
    </alternativeName>
</protein>
<keyword evidence="12" id="KW-0378">Hydrolase</keyword>
<dbReference type="PROSITE" id="PS50893">
    <property type="entry name" value="ABC_TRANSPORTER_2"/>
    <property type="match status" value="1"/>
</dbReference>
<keyword evidence="13" id="KW-1185">Reference proteome</keyword>
<dbReference type="PANTHER" id="PTHR42781:SF4">
    <property type="entry name" value="SPERMIDINE_PUTRESCINE IMPORT ATP-BINDING PROTEIN POTA"/>
    <property type="match status" value="1"/>
</dbReference>
<dbReference type="Gene3D" id="3.40.50.300">
    <property type="entry name" value="P-loop containing nucleotide triphosphate hydrolases"/>
    <property type="match status" value="1"/>
</dbReference>
<evidence type="ECO:0000256" key="1">
    <source>
        <dbReference type="ARBA" id="ARBA00004515"/>
    </source>
</evidence>
<evidence type="ECO:0000313" key="13">
    <source>
        <dbReference type="Proteomes" id="UP000035368"/>
    </source>
</evidence>